<keyword evidence="2" id="KW-0472">Membrane</keyword>
<accession>A0ABD3NIG7</accession>
<evidence type="ECO:0000256" key="2">
    <source>
        <dbReference type="SAM" id="Phobius"/>
    </source>
</evidence>
<dbReference type="AlphaFoldDB" id="A0ABD3NIG7"/>
<organism evidence="3 4">
    <name type="scientific">Cyclotella cryptica</name>
    <dbReference type="NCBI Taxonomy" id="29204"/>
    <lineage>
        <taxon>Eukaryota</taxon>
        <taxon>Sar</taxon>
        <taxon>Stramenopiles</taxon>
        <taxon>Ochrophyta</taxon>
        <taxon>Bacillariophyta</taxon>
        <taxon>Coscinodiscophyceae</taxon>
        <taxon>Thalassiosirophycidae</taxon>
        <taxon>Stephanodiscales</taxon>
        <taxon>Stephanodiscaceae</taxon>
        <taxon>Cyclotella</taxon>
    </lineage>
</organism>
<feature type="region of interest" description="Disordered" evidence="1">
    <location>
        <begin position="90"/>
        <end position="240"/>
    </location>
</feature>
<keyword evidence="2" id="KW-1133">Transmembrane helix</keyword>
<sequence>MKSTLNSPASKIISIHASKELLSSSRRLRYNGQFSVNTAPHKMTALMLLILLSVVPRQVCCTFAASLHNDRVLMNDLGQHMQAVRYLTEESRNIDDDDDDDKQIVPEKSPLTAGDVSVDAQFSAAQGEENPVPSLGENYPSSGVESAIDESSFNMDESPRSFESNQPSLGGDGTTAQTEQTGSHTLDQQQQNVPNNSAAINTFESKVSDPPPKSPEDDDDDDDDYIANQQKSDTQNPLLGHENTLAMGDASLSELKSGRENEAMIGAGEMTIPVNNSGGMENESNGETVLQRGDGQQAIISTALDRESETVSMNAGEGNNDNTPFGEGYSNTVGSMGDGSGGDSNPSGIVGSSVEASNNIEHFATTSTIAYHRNESDHEEEGTGVEANIQAATEQVIQGEVDQGEVKNNEETIGVGSLENSPPGEGDVSNEIDSATQICQPAASCMECINLAISHLRSNSEPCYWVGQCISAKEAMSMASPPSGPYKCAPDGSAVYTGEGWDAALNAMDASSQAPVGGEPKSAFPEASAPIGNQEFYYDDDEEYDLFEMVKSTVNVILLAAVIAMVLLIRKRVMNRLRDDSSLDTANVVMEEVVNCIVEIGRFVSNCVNGSRGRNSGSNEYRPVATSARSDSFERRTVPLSTAADEEWGWGDEDTSPQLELPGVGVDDAKEEEDLALAIAMSLSESTNGVSATGIGHRSSTPKPAAAVKPKPPSSYHSRMKEQKAPRTAPVRPASTPTNTQPPRSKGDSIEDLLGQLNTSGAPVVNKFGQKPQNAAKKLTPAPKKQDSASDDIFATVGLSSLSSKPSTATAAPRSAPLQSKSLAADTDLDADWGDDDLNDLLDD</sequence>
<keyword evidence="2" id="KW-0812">Transmembrane</keyword>
<proteinExistence type="predicted"/>
<dbReference type="InterPro" id="IPR003903">
    <property type="entry name" value="UIM_dom"/>
</dbReference>
<feature type="region of interest" description="Disordered" evidence="1">
    <location>
        <begin position="686"/>
        <end position="844"/>
    </location>
</feature>
<feature type="compositionally biased region" description="Low complexity" evidence="1">
    <location>
        <begin position="799"/>
        <end position="826"/>
    </location>
</feature>
<evidence type="ECO:0000313" key="3">
    <source>
        <dbReference type="EMBL" id="KAL3775208.1"/>
    </source>
</evidence>
<gene>
    <name evidence="3" type="ORF">HJC23_010696</name>
</gene>
<keyword evidence="4" id="KW-1185">Reference proteome</keyword>
<comment type="caution">
    <text evidence="3">The sequence shown here is derived from an EMBL/GenBank/DDBJ whole genome shotgun (WGS) entry which is preliminary data.</text>
</comment>
<name>A0ABD3NIG7_9STRA</name>
<feature type="compositionally biased region" description="Polar residues" evidence="1">
    <location>
        <begin position="139"/>
        <end position="205"/>
    </location>
</feature>
<reference evidence="3 4" key="1">
    <citation type="journal article" date="2020" name="G3 (Bethesda)">
        <title>Improved Reference Genome for Cyclotella cryptica CCMP332, a Model for Cell Wall Morphogenesis, Salinity Adaptation, and Lipid Production in Diatoms (Bacillariophyta).</title>
        <authorList>
            <person name="Roberts W.R."/>
            <person name="Downey K.M."/>
            <person name="Ruck E.C."/>
            <person name="Traller J.C."/>
            <person name="Alverson A.J."/>
        </authorList>
    </citation>
    <scope>NUCLEOTIDE SEQUENCE [LARGE SCALE GENOMIC DNA]</scope>
    <source>
        <strain evidence="3 4">CCMP332</strain>
    </source>
</reference>
<feature type="compositionally biased region" description="Polar residues" evidence="1">
    <location>
        <begin position="227"/>
        <end position="237"/>
    </location>
</feature>
<evidence type="ECO:0000313" key="4">
    <source>
        <dbReference type="Proteomes" id="UP001516023"/>
    </source>
</evidence>
<dbReference type="Proteomes" id="UP001516023">
    <property type="component" value="Unassembled WGS sequence"/>
</dbReference>
<protein>
    <submittedName>
        <fullName evidence="3">Uncharacterized protein</fullName>
    </submittedName>
</protein>
<dbReference type="EMBL" id="JABMIG020000550">
    <property type="protein sequence ID" value="KAL3775208.1"/>
    <property type="molecule type" value="Genomic_DNA"/>
</dbReference>
<feature type="compositionally biased region" description="Acidic residues" evidence="1">
    <location>
        <begin position="216"/>
        <end position="225"/>
    </location>
</feature>
<feature type="compositionally biased region" description="Acidic residues" evidence="1">
    <location>
        <begin position="827"/>
        <end position="844"/>
    </location>
</feature>
<evidence type="ECO:0000256" key="1">
    <source>
        <dbReference type="SAM" id="MobiDB-lite"/>
    </source>
</evidence>
<dbReference type="PROSITE" id="PS50330">
    <property type="entry name" value="UIM"/>
    <property type="match status" value="1"/>
</dbReference>
<feature type="region of interest" description="Disordered" evidence="1">
    <location>
        <begin position="612"/>
        <end position="635"/>
    </location>
</feature>
<feature type="transmembrane region" description="Helical" evidence="2">
    <location>
        <begin position="552"/>
        <end position="569"/>
    </location>
</feature>